<name>A0ABD0Q7Z8_CIRMR</name>
<dbReference type="AlphaFoldDB" id="A0ABD0Q7Z8"/>
<dbReference type="EMBL" id="JAMKFB020000010">
    <property type="protein sequence ID" value="KAL0182332.1"/>
    <property type="molecule type" value="Genomic_DNA"/>
</dbReference>
<reference evidence="1 2" key="1">
    <citation type="submission" date="2024-05" db="EMBL/GenBank/DDBJ databases">
        <title>Genome sequencing and assembly of Indian major carp, Cirrhinus mrigala (Hamilton, 1822).</title>
        <authorList>
            <person name="Mohindra V."/>
            <person name="Chowdhury L.M."/>
            <person name="Lal K."/>
            <person name="Jena J.K."/>
        </authorList>
    </citation>
    <scope>NUCLEOTIDE SEQUENCE [LARGE SCALE GENOMIC DNA]</scope>
    <source>
        <strain evidence="1">CM1030</strain>
        <tissue evidence="1">Blood</tissue>
    </source>
</reference>
<proteinExistence type="predicted"/>
<comment type="caution">
    <text evidence="1">The sequence shown here is derived from an EMBL/GenBank/DDBJ whole genome shotgun (WGS) entry which is preliminary data.</text>
</comment>
<accession>A0ABD0Q7Z8</accession>
<evidence type="ECO:0000313" key="1">
    <source>
        <dbReference type="EMBL" id="KAL0182332.1"/>
    </source>
</evidence>
<gene>
    <name evidence="1" type="ORF">M9458_021707</name>
</gene>
<feature type="non-terminal residue" evidence="1">
    <location>
        <position position="62"/>
    </location>
</feature>
<keyword evidence="2" id="KW-1185">Reference proteome</keyword>
<feature type="non-terminal residue" evidence="1">
    <location>
        <position position="1"/>
    </location>
</feature>
<sequence length="62" mass="6518">NAIQAFGYGTDAGLVPITESQSAVPSVRTNLQPAIITKHVINSNDVKQIDSACVFSTCANLQ</sequence>
<dbReference type="Proteomes" id="UP001529510">
    <property type="component" value="Unassembled WGS sequence"/>
</dbReference>
<evidence type="ECO:0000313" key="2">
    <source>
        <dbReference type="Proteomes" id="UP001529510"/>
    </source>
</evidence>
<organism evidence="1 2">
    <name type="scientific">Cirrhinus mrigala</name>
    <name type="common">Mrigala</name>
    <dbReference type="NCBI Taxonomy" id="683832"/>
    <lineage>
        <taxon>Eukaryota</taxon>
        <taxon>Metazoa</taxon>
        <taxon>Chordata</taxon>
        <taxon>Craniata</taxon>
        <taxon>Vertebrata</taxon>
        <taxon>Euteleostomi</taxon>
        <taxon>Actinopterygii</taxon>
        <taxon>Neopterygii</taxon>
        <taxon>Teleostei</taxon>
        <taxon>Ostariophysi</taxon>
        <taxon>Cypriniformes</taxon>
        <taxon>Cyprinidae</taxon>
        <taxon>Labeoninae</taxon>
        <taxon>Labeonini</taxon>
        <taxon>Cirrhinus</taxon>
    </lineage>
</organism>
<protein>
    <submittedName>
        <fullName evidence="1">Uncharacterized protein</fullName>
    </submittedName>
</protein>